<dbReference type="AlphaFoldDB" id="A0A0A8XY49"/>
<sequence length="54" mass="6173">MMAFLFISRGASHTAHCSRRAISFRRRILCLFGSHKTLLILDVIRSQKKLVANT</sequence>
<dbReference type="EMBL" id="GBRH01278956">
    <property type="protein sequence ID" value="JAD18939.1"/>
    <property type="molecule type" value="Transcribed_RNA"/>
</dbReference>
<protein>
    <submittedName>
        <fullName evidence="1">Uncharacterized protein</fullName>
    </submittedName>
</protein>
<evidence type="ECO:0000313" key="1">
    <source>
        <dbReference type="EMBL" id="JAD18939.1"/>
    </source>
</evidence>
<name>A0A0A8XY49_ARUDO</name>
<reference evidence="1" key="2">
    <citation type="journal article" date="2015" name="Data Brief">
        <title>Shoot transcriptome of the giant reed, Arundo donax.</title>
        <authorList>
            <person name="Barrero R.A."/>
            <person name="Guerrero F.D."/>
            <person name="Moolhuijzen P."/>
            <person name="Goolsby J.A."/>
            <person name="Tidwell J."/>
            <person name="Bellgard S.E."/>
            <person name="Bellgard M.I."/>
        </authorList>
    </citation>
    <scope>NUCLEOTIDE SEQUENCE</scope>
    <source>
        <tissue evidence="1">Shoot tissue taken approximately 20 cm above the soil surface</tissue>
    </source>
</reference>
<proteinExistence type="predicted"/>
<accession>A0A0A8XY49</accession>
<reference evidence="1" key="1">
    <citation type="submission" date="2014-09" db="EMBL/GenBank/DDBJ databases">
        <authorList>
            <person name="Magalhaes I.L.F."/>
            <person name="Oliveira U."/>
            <person name="Santos F.R."/>
            <person name="Vidigal T.H.D.A."/>
            <person name="Brescovit A.D."/>
            <person name="Santos A.J."/>
        </authorList>
    </citation>
    <scope>NUCLEOTIDE SEQUENCE</scope>
    <source>
        <tissue evidence="1">Shoot tissue taken approximately 20 cm above the soil surface</tissue>
    </source>
</reference>
<organism evidence="1">
    <name type="scientific">Arundo donax</name>
    <name type="common">Giant reed</name>
    <name type="synonym">Donax arundinaceus</name>
    <dbReference type="NCBI Taxonomy" id="35708"/>
    <lineage>
        <taxon>Eukaryota</taxon>
        <taxon>Viridiplantae</taxon>
        <taxon>Streptophyta</taxon>
        <taxon>Embryophyta</taxon>
        <taxon>Tracheophyta</taxon>
        <taxon>Spermatophyta</taxon>
        <taxon>Magnoliopsida</taxon>
        <taxon>Liliopsida</taxon>
        <taxon>Poales</taxon>
        <taxon>Poaceae</taxon>
        <taxon>PACMAD clade</taxon>
        <taxon>Arundinoideae</taxon>
        <taxon>Arundineae</taxon>
        <taxon>Arundo</taxon>
    </lineage>
</organism>